<feature type="domain" description="Uracil-DNA glycosylase-like" evidence="1">
    <location>
        <begin position="122"/>
        <end position="221"/>
    </location>
</feature>
<protein>
    <recommendedName>
        <fullName evidence="1">Uracil-DNA glycosylase-like domain-containing protein</fullName>
    </recommendedName>
</protein>
<dbReference type="InterPro" id="IPR005122">
    <property type="entry name" value="Uracil-DNA_glycosylase-like"/>
</dbReference>
<accession>E8LGY7</accession>
<keyword evidence="3" id="KW-1185">Reference proteome</keyword>
<evidence type="ECO:0000259" key="1">
    <source>
        <dbReference type="Pfam" id="PF03167"/>
    </source>
</evidence>
<dbReference type="InterPro" id="IPR036895">
    <property type="entry name" value="Uracil-DNA_glycosylase-like_sf"/>
</dbReference>
<dbReference type="Gene3D" id="3.40.470.10">
    <property type="entry name" value="Uracil-DNA glycosylase-like domain"/>
    <property type="match status" value="1"/>
</dbReference>
<gene>
    <name evidence="2" type="ORF">HMPREF9443_02143</name>
</gene>
<evidence type="ECO:0000313" key="2">
    <source>
        <dbReference type="EMBL" id="EFY03862.1"/>
    </source>
</evidence>
<sequence length="234" mass="26114">MEGIMEINTFLYKLQSYHSEQVFNPWRDFDTSCDIGPQAPVIRSANLRRYLELRADAHYLFIAEALGYQGGHFSGIAITSERILLGHHPDVEPKSVLGEWDYRRTSDASSAMLNNTQRLKGFNEPTDTVVWNALNSHGLASFDVILWNIFPFHPYKAGNLLTNRTPSPSELDVGIEYARMLLELRPGMKIVAIGQKAATTLSRYGVECMAVPHPSMGGANRFRAAVAQLLGGEM</sequence>
<dbReference type="HOGENOM" id="CLU_101311_0_0_9"/>
<comment type="caution">
    <text evidence="2">The sequence shown here is derived from an EMBL/GenBank/DDBJ whole genome shotgun (WGS) entry which is preliminary data.</text>
</comment>
<dbReference type="eggNOG" id="COG1573">
    <property type="taxonomic scope" value="Bacteria"/>
</dbReference>
<dbReference type="SUPFAM" id="SSF52141">
    <property type="entry name" value="Uracil-DNA glycosylase-like"/>
    <property type="match status" value="1"/>
</dbReference>
<name>E8LGY7_9FIRM</name>
<dbReference type="CDD" id="cd10035">
    <property type="entry name" value="UDG_like"/>
    <property type="match status" value="1"/>
</dbReference>
<dbReference type="Pfam" id="PF03167">
    <property type="entry name" value="UDG"/>
    <property type="match status" value="1"/>
</dbReference>
<proteinExistence type="predicted"/>
<evidence type="ECO:0000313" key="3">
    <source>
        <dbReference type="Proteomes" id="UP000004923"/>
    </source>
</evidence>
<organism evidence="2 3">
    <name type="scientific">Phascolarctobacterium succinatutens YIT 12067</name>
    <dbReference type="NCBI Taxonomy" id="626939"/>
    <lineage>
        <taxon>Bacteria</taxon>
        <taxon>Bacillati</taxon>
        <taxon>Bacillota</taxon>
        <taxon>Negativicutes</taxon>
        <taxon>Acidaminococcales</taxon>
        <taxon>Acidaminococcaceae</taxon>
        <taxon>Phascolarctobacterium</taxon>
    </lineage>
</organism>
<dbReference type="Proteomes" id="UP000004923">
    <property type="component" value="Unassembled WGS sequence"/>
</dbReference>
<reference evidence="2 3" key="1">
    <citation type="submission" date="2011-01" db="EMBL/GenBank/DDBJ databases">
        <authorList>
            <person name="Weinstock G."/>
            <person name="Sodergren E."/>
            <person name="Clifton S."/>
            <person name="Fulton L."/>
            <person name="Fulton B."/>
            <person name="Courtney L."/>
            <person name="Fronick C."/>
            <person name="Harrison M."/>
            <person name="Strong C."/>
            <person name="Farmer C."/>
            <person name="Delahaunty K."/>
            <person name="Markovic C."/>
            <person name="Hall O."/>
            <person name="Minx P."/>
            <person name="Tomlinson C."/>
            <person name="Mitreva M."/>
            <person name="Hou S."/>
            <person name="Chen J."/>
            <person name="Wollam A."/>
            <person name="Pepin K.H."/>
            <person name="Johnson M."/>
            <person name="Bhonagiri V."/>
            <person name="Zhang X."/>
            <person name="Suruliraj S."/>
            <person name="Warren W."/>
            <person name="Chinwalla A."/>
            <person name="Mardis E.R."/>
            <person name="Wilson R.K."/>
        </authorList>
    </citation>
    <scope>NUCLEOTIDE SEQUENCE [LARGE SCALE GENOMIC DNA]</scope>
    <source>
        <strain evidence="2 3">YIT 12067</strain>
    </source>
</reference>
<dbReference type="AlphaFoldDB" id="E8LGY7"/>
<dbReference type="EMBL" id="AEVN01000118">
    <property type="protein sequence ID" value="EFY03862.1"/>
    <property type="molecule type" value="Genomic_DNA"/>
</dbReference>